<dbReference type="InterPro" id="IPR036264">
    <property type="entry name" value="Bact_exopeptidase_dim_dom"/>
</dbReference>
<organism evidence="7 8">
    <name type="scientific">Hallella mizrahii</name>
    <dbReference type="NCBI Taxonomy" id="2606637"/>
    <lineage>
        <taxon>Bacteria</taxon>
        <taxon>Pseudomonadati</taxon>
        <taxon>Bacteroidota</taxon>
        <taxon>Bacteroidia</taxon>
        <taxon>Bacteroidales</taxon>
        <taxon>Prevotellaceae</taxon>
        <taxon>Hallella</taxon>
    </lineage>
</organism>
<evidence type="ECO:0000256" key="4">
    <source>
        <dbReference type="ARBA" id="ARBA00022833"/>
    </source>
</evidence>
<evidence type="ECO:0000256" key="1">
    <source>
        <dbReference type="ARBA" id="ARBA00001947"/>
    </source>
</evidence>
<comment type="caution">
    <text evidence="7">The sequence shown here is derived from an EMBL/GenBank/DDBJ whole genome shotgun (WGS) entry which is preliminary data.</text>
</comment>
<dbReference type="AlphaFoldDB" id="A0A7K0KE35"/>
<keyword evidence="4" id="KW-0862">Zinc</keyword>
<dbReference type="InterPro" id="IPR002933">
    <property type="entry name" value="Peptidase_M20"/>
</dbReference>
<keyword evidence="3 7" id="KW-0378">Hydrolase</keyword>
<dbReference type="Pfam" id="PF01546">
    <property type="entry name" value="Peptidase_M20"/>
    <property type="match status" value="1"/>
</dbReference>
<accession>A0A7K0KE35</accession>
<dbReference type="Gene3D" id="3.40.630.10">
    <property type="entry name" value="Zn peptidases"/>
    <property type="match status" value="1"/>
</dbReference>
<keyword evidence="5" id="KW-0170">Cobalt</keyword>
<dbReference type="EMBL" id="VUNG01000009">
    <property type="protein sequence ID" value="MST84108.1"/>
    <property type="molecule type" value="Genomic_DNA"/>
</dbReference>
<keyword evidence="8" id="KW-1185">Reference proteome</keyword>
<dbReference type="Gene3D" id="3.30.70.360">
    <property type="match status" value="1"/>
</dbReference>
<evidence type="ECO:0000313" key="7">
    <source>
        <dbReference type="EMBL" id="MST84108.1"/>
    </source>
</evidence>
<gene>
    <name evidence="7" type="ORF">FYJ73_05410</name>
</gene>
<dbReference type="PANTHER" id="PTHR43808:SF31">
    <property type="entry name" value="N-ACETYL-L-CITRULLINE DEACETYLASE"/>
    <property type="match status" value="1"/>
</dbReference>
<evidence type="ECO:0000256" key="5">
    <source>
        <dbReference type="ARBA" id="ARBA00023285"/>
    </source>
</evidence>
<evidence type="ECO:0000256" key="3">
    <source>
        <dbReference type="ARBA" id="ARBA00022801"/>
    </source>
</evidence>
<proteinExistence type="predicted"/>
<dbReference type="GO" id="GO:0006526">
    <property type="term" value="P:L-arginine biosynthetic process"/>
    <property type="evidence" value="ECO:0007669"/>
    <property type="project" value="TreeGrafter"/>
</dbReference>
<dbReference type="InterPro" id="IPR001261">
    <property type="entry name" value="ArgE/DapE_CS"/>
</dbReference>
<protein>
    <submittedName>
        <fullName evidence="7">M20/M25/M40 family metallo-hydrolase</fullName>
    </submittedName>
</protein>
<feature type="domain" description="Peptidase M20 dimerisation" evidence="6">
    <location>
        <begin position="167"/>
        <end position="268"/>
    </location>
</feature>
<keyword evidence="2" id="KW-0479">Metal-binding</keyword>
<dbReference type="SUPFAM" id="SSF53187">
    <property type="entry name" value="Zn-dependent exopeptidases"/>
    <property type="match status" value="1"/>
</dbReference>
<evidence type="ECO:0000313" key="8">
    <source>
        <dbReference type="Proteomes" id="UP000438914"/>
    </source>
</evidence>
<dbReference type="Proteomes" id="UP000438914">
    <property type="component" value="Unassembled WGS sequence"/>
</dbReference>
<dbReference type="RefSeq" id="WP_154533691.1">
    <property type="nucleotide sequence ID" value="NZ_VUNG01000009.1"/>
</dbReference>
<dbReference type="CDD" id="cd05651">
    <property type="entry name" value="M20_ArgE_DapE-like"/>
    <property type="match status" value="1"/>
</dbReference>
<evidence type="ECO:0000256" key="2">
    <source>
        <dbReference type="ARBA" id="ARBA00022723"/>
    </source>
</evidence>
<dbReference type="PANTHER" id="PTHR43808">
    <property type="entry name" value="ACETYLORNITHINE DEACETYLASE"/>
    <property type="match status" value="1"/>
</dbReference>
<dbReference type="SUPFAM" id="SSF55031">
    <property type="entry name" value="Bacterial exopeptidase dimerisation domain"/>
    <property type="match status" value="1"/>
</dbReference>
<dbReference type="InterPro" id="IPR011650">
    <property type="entry name" value="Peptidase_M20_dimer"/>
</dbReference>
<dbReference type="Pfam" id="PF07687">
    <property type="entry name" value="M20_dimer"/>
    <property type="match status" value="1"/>
</dbReference>
<reference evidence="7 8" key="1">
    <citation type="submission" date="2019-08" db="EMBL/GenBank/DDBJ databases">
        <title>In-depth cultivation of the pig gut microbiome towards novel bacterial diversity and tailored functional studies.</title>
        <authorList>
            <person name="Wylensek D."/>
            <person name="Hitch T.C.A."/>
            <person name="Clavel T."/>
        </authorList>
    </citation>
    <scope>NUCLEOTIDE SEQUENCE [LARGE SCALE GENOMIC DNA]</scope>
    <source>
        <strain evidence="7 8">LKV-178-WT-2A</strain>
    </source>
</reference>
<dbReference type="PROSITE" id="PS00758">
    <property type="entry name" value="ARGE_DAPE_CPG2_1"/>
    <property type="match status" value="1"/>
</dbReference>
<sequence>MRHQDYINDAVELLSRLIATPSVSRNEKEAADVMQHQMSTYGLATHREANNVWAICPDYDSAKPTILLNAHTDTVKPAISWVRDPFKPTHEGDLLYGLGSNDCGGGLVTLLQVFRYMTLRTQPYNLVYLASAEEEVSGKDGISRVLPLLPHIDVAIVGEPTGMQPAIAEKGLMVLDVVSHGKSGHAARNEGINAIYEALDDMRWIRDFRFEKVSPFLGPTKMTLTVVHAGTQHNVIPDECRMLVDVRTNEYYTNEEVYDIVRSHVKSDVHAHSFRLHSSHIDPEHPLVKRCVSLGLQPFGSPTLSDQALMPFPSLKLGPGESSRSHSADEFIKISEVDHAFTTYLQVLEGLKERIPRWEGK</sequence>
<dbReference type="GO" id="GO:0008777">
    <property type="term" value="F:acetylornithine deacetylase activity"/>
    <property type="evidence" value="ECO:0007669"/>
    <property type="project" value="TreeGrafter"/>
</dbReference>
<dbReference type="InterPro" id="IPR050072">
    <property type="entry name" value="Peptidase_M20A"/>
</dbReference>
<name>A0A7K0KE35_9BACT</name>
<comment type="cofactor">
    <cofactor evidence="1">
        <name>Zn(2+)</name>
        <dbReference type="ChEBI" id="CHEBI:29105"/>
    </cofactor>
</comment>
<dbReference type="GO" id="GO:0046872">
    <property type="term" value="F:metal ion binding"/>
    <property type="evidence" value="ECO:0007669"/>
    <property type="project" value="UniProtKB-KW"/>
</dbReference>
<evidence type="ECO:0000259" key="6">
    <source>
        <dbReference type="Pfam" id="PF07687"/>
    </source>
</evidence>